<evidence type="ECO:0000313" key="4">
    <source>
        <dbReference type="Proteomes" id="UP000002043"/>
    </source>
</evidence>
<dbReference type="InterPro" id="IPR006894">
    <property type="entry name" value="HupH_Hydgase_express_prot_C"/>
</dbReference>
<evidence type="ECO:0000259" key="2">
    <source>
        <dbReference type="Pfam" id="PF04809"/>
    </source>
</evidence>
<accession>D3SLV6</accession>
<evidence type="ECO:0000256" key="1">
    <source>
        <dbReference type="ARBA" id="ARBA00010832"/>
    </source>
</evidence>
<gene>
    <name evidence="3" type="ordered locus">Thal_1104</name>
</gene>
<dbReference type="AlphaFoldDB" id="D3SLV6"/>
<dbReference type="Pfam" id="PF04809">
    <property type="entry name" value="HupH_C"/>
    <property type="match status" value="1"/>
</dbReference>
<evidence type="ECO:0000313" key="3">
    <source>
        <dbReference type="EMBL" id="ADC89736.1"/>
    </source>
</evidence>
<dbReference type="eggNOG" id="ENOG50335JY">
    <property type="taxonomic scope" value="Bacteria"/>
</dbReference>
<reference evidence="4" key="1">
    <citation type="journal article" date="2010" name="Stand. Genomic Sci.">
        <title>Complete genome sequence of Thermocrinis albus type strain (HI 11/12T).</title>
        <authorList>
            <person name="Wirth R."/>
            <person name="Sikorski J."/>
            <person name="Brambilla E."/>
            <person name="Misra M."/>
            <person name="Lapidus A."/>
            <person name="Copeland A."/>
            <person name="Nolan M."/>
            <person name="Lucas S."/>
            <person name="Chen F."/>
            <person name="Tice H."/>
            <person name="Cheng J.F."/>
            <person name="Han C."/>
            <person name="Detter J.C."/>
            <person name="Tapia R."/>
            <person name="Bruce D."/>
            <person name="Goodwin L."/>
            <person name="Pitluck S."/>
            <person name="Pati A."/>
            <person name="Anderson I."/>
            <person name="Ivanova N."/>
            <person name="Mavromatis K."/>
            <person name="Mikhailova N."/>
            <person name="Chen A."/>
            <person name="Palaniappan K."/>
            <person name="Bilek Y."/>
            <person name="Hader T."/>
            <person name="Land M."/>
            <person name="Hauser L."/>
            <person name="Chang Y.J."/>
            <person name="Jeffries C.D."/>
            <person name="Tindall B.J."/>
            <person name="Rohde M."/>
            <person name="Goker M."/>
            <person name="Bristow J."/>
            <person name="Eisen J.A."/>
            <person name="Markowitz V."/>
            <person name="Hugenholtz P."/>
            <person name="Kyrpides N.C."/>
            <person name="Klenk H.P."/>
        </authorList>
    </citation>
    <scope>NUCLEOTIDE SEQUENCE [LARGE SCALE GENOMIC DNA]</scope>
    <source>
        <strain evidence="4">DSM 14484 / JCM 11386 / HI 11/12</strain>
    </source>
</reference>
<dbReference type="InterPro" id="IPR038527">
    <property type="entry name" value="HupH_C_sf"/>
</dbReference>
<proteinExistence type="inferred from homology"/>
<dbReference type="Proteomes" id="UP000002043">
    <property type="component" value="Chromosome"/>
</dbReference>
<dbReference type="STRING" id="638303.Thal_1104"/>
<sequence length="122" mass="14039">MNAPYLLKEILDALKDLVEKGEEHTIYINKIPITEEDRIAILDVLGEGQITIRMESTTYPVEWRETGISGVWIGVFFDREKKPILETIEVTTFPKLAAAQKEDILESIRKLEERLKAILKDL</sequence>
<feature type="domain" description="HupH hydrogenase expression protein C-terminal" evidence="2">
    <location>
        <begin position="1"/>
        <end position="118"/>
    </location>
</feature>
<dbReference type="Gene3D" id="3.30.1370.140">
    <property type="entry name" value="HupH hydrogenase expression protein, C-terminal domain"/>
    <property type="match status" value="1"/>
</dbReference>
<keyword evidence="4" id="KW-1185">Reference proteome</keyword>
<name>D3SLV6_THEAH</name>
<dbReference type="EMBL" id="CP001931">
    <property type="protein sequence ID" value="ADC89736.1"/>
    <property type="molecule type" value="Genomic_DNA"/>
</dbReference>
<dbReference type="HOGENOM" id="CLU_129351_0_0_0"/>
<dbReference type="KEGG" id="tal:Thal_1104"/>
<comment type="similarity">
    <text evidence="1">Belongs to the HupH/HyaF family.</text>
</comment>
<protein>
    <submittedName>
        <fullName evidence="3">HupH hydrogenase expression protein</fullName>
    </submittedName>
</protein>
<organism evidence="3 4">
    <name type="scientific">Thermocrinis albus (strain DSM 14484 / JCM 11386 / HI 11/12)</name>
    <dbReference type="NCBI Taxonomy" id="638303"/>
    <lineage>
        <taxon>Bacteria</taxon>
        <taxon>Pseudomonadati</taxon>
        <taxon>Aquificota</taxon>
        <taxon>Aquificia</taxon>
        <taxon>Aquificales</taxon>
        <taxon>Aquificaceae</taxon>
        <taxon>Thermocrinis</taxon>
    </lineage>
</organism>